<dbReference type="eggNOG" id="KOG0534">
    <property type="taxonomic scope" value="Eukaryota"/>
</dbReference>
<name>F2U9H2_SALR5</name>
<dbReference type="GO" id="GO:0016491">
    <property type="term" value="F:oxidoreductase activity"/>
    <property type="evidence" value="ECO:0007669"/>
    <property type="project" value="UniProtKB-KW"/>
</dbReference>
<dbReference type="OrthoDB" id="436496at2759"/>
<dbReference type="GO" id="GO:0005739">
    <property type="term" value="C:mitochondrion"/>
    <property type="evidence" value="ECO:0007669"/>
    <property type="project" value="TreeGrafter"/>
</dbReference>
<dbReference type="CDD" id="cd00322">
    <property type="entry name" value="FNR_like"/>
    <property type="match status" value="1"/>
</dbReference>
<dbReference type="Pfam" id="PF00175">
    <property type="entry name" value="NAD_binding_1"/>
    <property type="match status" value="1"/>
</dbReference>
<dbReference type="InterPro" id="IPR017938">
    <property type="entry name" value="Riboflavin_synthase-like_b-brl"/>
</dbReference>
<dbReference type="InterPro" id="IPR017927">
    <property type="entry name" value="FAD-bd_FR_type"/>
</dbReference>
<dbReference type="PROSITE" id="PS51384">
    <property type="entry name" value="FAD_FR"/>
    <property type="match status" value="1"/>
</dbReference>
<sequence length="237" mass="26403">MTSPSAVRAVVQRIVQATPTIKTFALGVERPVAFKAGQWLDVFIPGTDMVGGYSIYTAPPLLSHGVKHLDMAVKYARHPPTKWLHEQCREGTELLIDVGGDVVLEPGEVKKPILFVAGGIGISPLFSMAQAMAEHSAIHCHMLYSVAARPELIFEKELQFLTEMNPHFTWEAFVTQEHDKTRIDEGTLDMALSRLVPRTHDITDVTVIVCGPPPMVHLVEDTMHARGVTDVVYERWW</sequence>
<dbReference type="Proteomes" id="UP000007799">
    <property type="component" value="Unassembled WGS sequence"/>
</dbReference>
<proteinExistence type="predicted"/>
<organism evidence="6">
    <name type="scientific">Salpingoeca rosetta (strain ATCC 50818 / BSB-021)</name>
    <dbReference type="NCBI Taxonomy" id="946362"/>
    <lineage>
        <taxon>Eukaryota</taxon>
        <taxon>Choanoflagellata</taxon>
        <taxon>Craspedida</taxon>
        <taxon>Salpingoecidae</taxon>
        <taxon>Salpingoeca</taxon>
    </lineage>
</organism>
<evidence type="ECO:0000259" key="4">
    <source>
        <dbReference type="PROSITE" id="PS51384"/>
    </source>
</evidence>
<dbReference type="AlphaFoldDB" id="F2U9H2"/>
<dbReference type="KEGG" id="sre:PTSG_04708"/>
<dbReference type="EMBL" id="GL832965">
    <property type="protein sequence ID" value="EGD72999.1"/>
    <property type="molecule type" value="Genomic_DNA"/>
</dbReference>
<dbReference type="InterPro" id="IPR001433">
    <property type="entry name" value="OxRdtase_FAD/NAD-bd"/>
</dbReference>
<evidence type="ECO:0000256" key="2">
    <source>
        <dbReference type="ARBA" id="ARBA00023027"/>
    </source>
</evidence>
<dbReference type="InParanoid" id="F2U9H2"/>
<dbReference type="InterPro" id="IPR039261">
    <property type="entry name" value="FNR_nucleotide-bd"/>
</dbReference>
<dbReference type="PANTHER" id="PTHR46505:SF1">
    <property type="entry name" value="OXIDOREDUCTASE NAD-BINDING DOMAIN-CONTAINING PROTEIN 1"/>
    <property type="match status" value="1"/>
</dbReference>
<evidence type="ECO:0000256" key="3">
    <source>
        <dbReference type="ARBA" id="ARBA00040516"/>
    </source>
</evidence>
<keyword evidence="2" id="KW-0520">NAD</keyword>
<accession>F2U9H2</accession>
<evidence type="ECO:0000313" key="6">
    <source>
        <dbReference type="Proteomes" id="UP000007799"/>
    </source>
</evidence>
<dbReference type="GeneID" id="16074603"/>
<keyword evidence="1" id="KW-0560">Oxidoreductase</keyword>
<dbReference type="SUPFAM" id="SSF52343">
    <property type="entry name" value="Ferredoxin reductase-like, C-terminal NADP-linked domain"/>
    <property type="match status" value="1"/>
</dbReference>
<dbReference type="Gene3D" id="3.40.50.80">
    <property type="entry name" value="Nucleotide-binding domain of ferredoxin-NADP reductase (FNR) module"/>
    <property type="match status" value="1"/>
</dbReference>
<dbReference type="RefSeq" id="XP_004994030.1">
    <property type="nucleotide sequence ID" value="XM_004993973.1"/>
</dbReference>
<dbReference type="SUPFAM" id="SSF63380">
    <property type="entry name" value="Riboflavin synthase domain-like"/>
    <property type="match status" value="1"/>
</dbReference>
<protein>
    <recommendedName>
        <fullName evidence="3">Oxidoreductase NAD-binding domain-containing protein 1</fullName>
    </recommendedName>
</protein>
<dbReference type="PRINTS" id="PR00410">
    <property type="entry name" value="PHEHYDRXLASE"/>
</dbReference>
<gene>
    <name evidence="5" type="ORF">PTSG_04708</name>
</gene>
<keyword evidence="6" id="KW-1185">Reference proteome</keyword>
<evidence type="ECO:0000256" key="1">
    <source>
        <dbReference type="ARBA" id="ARBA00023002"/>
    </source>
</evidence>
<dbReference type="FunCoup" id="F2U9H2">
    <property type="interactions" value="69"/>
</dbReference>
<dbReference type="Gene3D" id="2.40.30.10">
    <property type="entry name" value="Translation factors"/>
    <property type="match status" value="1"/>
</dbReference>
<dbReference type="PANTHER" id="PTHR46505">
    <property type="entry name" value="OXIDOREDUCTASE NAD-BINDING DOMAIN-CONTAINING PROTEIN 1"/>
    <property type="match status" value="1"/>
</dbReference>
<feature type="domain" description="FAD-binding FR-type" evidence="4">
    <location>
        <begin position="4"/>
        <end position="126"/>
    </location>
</feature>
<dbReference type="OMA" id="ISADIHP"/>
<reference evidence="5" key="1">
    <citation type="submission" date="2009-08" db="EMBL/GenBank/DDBJ databases">
        <title>Annotation of Salpingoeca rosetta.</title>
        <authorList>
            <consortium name="The Broad Institute Genome Sequencing Platform"/>
            <person name="Russ C."/>
            <person name="Cuomo C."/>
            <person name="Burger G."/>
            <person name="Gray M.W."/>
            <person name="Holland P.W.H."/>
            <person name="King N."/>
            <person name="Lang F.B.F."/>
            <person name="Roger A.J."/>
            <person name="Ruiz-Trillo I."/>
            <person name="Young S.K."/>
            <person name="Zeng Q."/>
            <person name="Gargeya S."/>
            <person name="Alvarado L."/>
            <person name="Berlin A."/>
            <person name="Chapman S.B."/>
            <person name="Chen Z."/>
            <person name="Freedman E."/>
            <person name="Gellesch M."/>
            <person name="Goldberg J."/>
            <person name="Griggs A."/>
            <person name="Gujja S."/>
            <person name="Heilman E."/>
            <person name="Heiman D."/>
            <person name="Howarth C."/>
            <person name="Mehta T."/>
            <person name="Neiman D."/>
            <person name="Pearson M."/>
            <person name="Roberts A."/>
            <person name="Saif S."/>
            <person name="Shea T."/>
            <person name="Shenoy N."/>
            <person name="Sisk P."/>
            <person name="Stolte C."/>
            <person name="Sykes S."/>
            <person name="White J."/>
            <person name="Yandava C."/>
            <person name="Haas B."/>
            <person name="Nusbaum C."/>
            <person name="Birren B."/>
        </authorList>
    </citation>
    <scope>NUCLEOTIDE SEQUENCE [LARGE SCALE GENOMIC DNA]</scope>
    <source>
        <strain evidence="5">ATCC 50818</strain>
    </source>
</reference>
<dbReference type="STRING" id="946362.F2U9H2"/>
<dbReference type="InterPro" id="IPR052128">
    <property type="entry name" value="Oxidoreductase_NAD-binding"/>
</dbReference>
<evidence type="ECO:0000313" key="5">
    <source>
        <dbReference type="EMBL" id="EGD72999.1"/>
    </source>
</evidence>